<dbReference type="GO" id="GO:0008270">
    <property type="term" value="F:zinc ion binding"/>
    <property type="evidence" value="ECO:0007669"/>
    <property type="project" value="UniProtKB-KW"/>
</dbReference>
<dbReference type="PANTHER" id="PTHR13459">
    <property type="entry name" value="E3 UBIQUITIN-PROTEIN LIGASE RNF220 ISOFORM X1"/>
    <property type="match status" value="1"/>
</dbReference>
<keyword evidence="1" id="KW-0479">Metal-binding</keyword>
<organism evidence="4 5">
    <name type="scientific">Smittium culicis</name>
    <dbReference type="NCBI Taxonomy" id="133412"/>
    <lineage>
        <taxon>Eukaryota</taxon>
        <taxon>Fungi</taxon>
        <taxon>Fungi incertae sedis</taxon>
        <taxon>Zoopagomycota</taxon>
        <taxon>Kickxellomycotina</taxon>
        <taxon>Harpellomycetes</taxon>
        <taxon>Harpellales</taxon>
        <taxon>Legeriomycetaceae</taxon>
        <taxon>Smittium</taxon>
    </lineage>
</organism>
<protein>
    <submittedName>
        <fullName evidence="4">E3 ubiquitin-protein ligase</fullName>
    </submittedName>
</protein>
<feature type="compositionally biased region" description="Polar residues" evidence="2">
    <location>
        <begin position="390"/>
        <end position="404"/>
    </location>
</feature>
<feature type="region of interest" description="Disordered" evidence="2">
    <location>
        <begin position="322"/>
        <end position="341"/>
    </location>
</feature>
<dbReference type="InterPro" id="IPR001841">
    <property type="entry name" value="Znf_RING"/>
</dbReference>
<sequence>MISVNSKSHLMKNHFSDSLVKYSSARNIPLQNTTLPYTNDNDNNPQSPKKLVPSNSKTINCALCLQDIDTDKFEIHYELELSSMENKPFSIYDDELEKLNPTSVKIKINPPKIKVKNNKRIVDNSDLESSSSNSSSPIKSISIKTRSSKSHSDSDSELDKPLAKIIKTRKQYTKKQSLPKNNTPKNIQKSKPSKNHPSSSSKQVRKSTRAKKSLLNTLRDESDIDEAAENHIEKNVCFICNKVLNTNNLIEINSHIDSCLNSQTNDQQFLGSQHNSNTPSTRHISPEPAGFFEYEWAGQTRVRATALLDGPISSIFNSYSHSPLESNANSHPTSATNCNAPLLSNDPEVDIEIDLNENNDIIYGQPQYTQKDLDKALKKINSESKKTPPSKKNSAASSGTKTKPNNNNQFLSSLSNSQLLLIIDSLKSQLNDQSDLIQSSPKCLVCLSNFAVPLTSVLCWHVHCENCWLKTLSVKKLCPQCKLITQPSDLRRIYI</sequence>
<dbReference type="PROSITE" id="PS50089">
    <property type="entry name" value="ZF_RING_2"/>
    <property type="match status" value="1"/>
</dbReference>
<dbReference type="Pfam" id="PF13923">
    <property type="entry name" value="zf-C3HC4_2"/>
    <property type="match status" value="1"/>
</dbReference>
<dbReference type="PANTHER" id="PTHR13459:SF1">
    <property type="entry name" value="E3 UBIQUITIN-PROTEIN LIGASE RNF220 ISOFORM X1"/>
    <property type="match status" value="1"/>
</dbReference>
<dbReference type="InterPro" id="IPR013083">
    <property type="entry name" value="Znf_RING/FYVE/PHD"/>
</dbReference>
<reference evidence="5" key="1">
    <citation type="submission" date="2017-01" db="EMBL/GenBank/DDBJ databases">
        <authorList>
            <person name="Wang Y."/>
            <person name="White M."/>
            <person name="Kvist S."/>
            <person name="Moncalvo J.-M."/>
        </authorList>
    </citation>
    <scope>NUCLEOTIDE SEQUENCE [LARGE SCALE GENOMIC DNA]</scope>
    <source>
        <strain evidence="5">ID-206-W2</strain>
    </source>
</reference>
<accession>A0A1R1XQP4</accession>
<dbReference type="Gene3D" id="3.30.40.10">
    <property type="entry name" value="Zinc/RING finger domain, C3HC4 (zinc finger)"/>
    <property type="match status" value="1"/>
</dbReference>
<dbReference type="Proteomes" id="UP000187429">
    <property type="component" value="Unassembled WGS sequence"/>
</dbReference>
<dbReference type="GO" id="GO:0016567">
    <property type="term" value="P:protein ubiquitination"/>
    <property type="evidence" value="ECO:0007669"/>
    <property type="project" value="TreeGrafter"/>
</dbReference>
<keyword evidence="1" id="KW-0863">Zinc-finger</keyword>
<gene>
    <name evidence="4" type="ORF">AYI69_g7630</name>
</gene>
<feature type="compositionally biased region" description="Basic residues" evidence="2">
    <location>
        <begin position="203"/>
        <end position="212"/>
    </location>
</feature>
<dbReference type="GO" id="GO:0061630">
    <property type="term" value="F:ubiquitin protein ligase activity"/>
    <property type="evidence" value="ECO:0007669"/>
    <property type="project" value="TreeGrafter"/>
</dbReference>
<keyword evidence="1" id="KW-0862">Zinc</keyword>
<feature type="domain" description="RING-type" evidence="3">
    <location>
        <begin position="443"/>
        <end position="482"/>
    </location>
</feature>
<dbReference type="SUPFAM" id="SSF57850">
    <property type="entry name" value="RING/U-box"/>
    <property type="match status" value="1"/>
</dbReference>
<comment type="caution">
    <text evidence="4">The sequence shown here is derived from an EMBL/GenBank/DDBJ whole genome shotgun (WGS) entry which is preliminary data.</text>
</comment>
<feature type="compositionally biased region" description="Polar residues" evidence="2">
    <location>
        <begin position="174"/>
        <end position="187"/>
    </location>
</feature>
<feature type="compositionally biased region" description="Basic and acidic residues" evidence="2">
    <location>
        <begin position="150"/>
        <end position="162"/>
    </location>
</feature>
<name>A0A1R1XQP4_9FUNG</name>
<dbReference type="InterPro" id="IPR031824">
    <property type="entry name" value="RNF220_mid"/>
</dbReference>
<keyword evidence="5" id="KW-1185">Reference proteome</keyword>
<dbReference type="InterPro" id="IPR052443">
    <property type="entry name" value="E3_ubiq-ligase_RNF220-like"/>
</dbReference>
<dbReference type="AlphaFoldDB" id="A0A1R1XQP4"/>
<feature type="region of interest" description="Disordered" evidence="2">
    <location>
        <begin position="31"/>
        <end position="53"/>
    </location>
</feature>
<evidence type="ECO:0000256" key="1">
    <source>
        <dbReference type="PROSITE-ProRule" id="PRU00175"/>
    </source>
</evidence>
<feature type="region of interest" description="Disordered" evidence="2">
    <location>
        <begin position="125"/>
        <end position="215"/>
    </location>
</feature>
<feature type="compositionally biased region" description="Low complexity" evidence="2">
    <location>
        <begin position="127"/>
        <end position="145"/>
    </location>
</feature>
<dbReference type="Pfam" id="PF15926">
    <property type="entry name" value="RNF220"/>
    <property type="match status" value="1"/>
</dbReference>
<feature type="compositionally biased region" description="Polar residues" evidence="2">
    <location>
        <begin position="322"/>
        <end position="339"/>
    </location>
</feature>
<feature type="region of interest" description="Disordered" evidence="2">
    <location>
        <begin position="381"/>
        <end position="408"/>
    </location>
</feature>
<evidence type="ECO:0000313" key="4">
    <source>
        <dbReference type="EMBL" id="OMJ16938.1"/>
    </source>
</evidence>
<proteinExistence type="predicted"/>
<evidence type="ECO:0000256" key="2">
    <source>
        <dbReference type="SAM" id="MobiDB-lite"/>
    </source>
</evidence>
<evidence type="ECO:0000313" key="5">
    <source>
        <dbReference type="Proteomes" id="UP000187429"/>
    </source>
</evidence>
<dbReference type="OrthoDB" id="6270329at2759"/>
<dbReference type="EMBL" id="LSSM01003737">
    <property type="protein sequence ID" value="OMJ16938.1"/>
    <property type="molecule type" value="Genomic_DNA"/>
</dbReference>
<evidence type="ECO:0000259" key="3">
    <source>
        <dbReference type="PROSITE" id="PS50089"/>
    </source>
</evidence>